<organism evidence="3">
    <name type="scientific">Schistocephalus solidus</name>
    <name type="common">Tapeworm</name>
    <dbReference type="NCBI Taxonomy" id="70667"/>
    <lineage>
        <taxon>Eukaryota</taxon>
        <taxon>Metazoa</taxon>
        <taxon>Spiralia</taxon>
        <taxon>Lophotrochozoa</taxon>
        <taxon>Platyhelminthes</taxon>
        <taxon>Cestoda</taxon>
        <taxon>Eucestoda</taxon>
        <taxon>Diphyllobothriidea</taxon>
        <taxon>Diphyllobothriidae</taxon>
        <taxon>Schistocephalus</taxon>
    </lineage>
</organism>
<dbReference type="AlphaFoldDB" id="A0A183SHR8"/>
<evidence type="ECO:0000313" key="2">
    <source>
        <dbReference type="Proteomes" id="UP000275846"/>
    </source>
</evidence>
<dbReference type="OrthoDB" id="410381at2759"/>
<evidence type="ECO:0000313" key="3">
    <source>
        <dbReference type="WBParaSite" id="SSLN_0000388901-mRNA-1"/>
    </source>
</evidence>
<dbReference type="WBParaSite" id="SSLN_0000388901-mRNA-1">
    <property type="protein sequence ID" value="SSLN_0000388901-mRNA-1"/>
    <property type="gene ID" value="SSLN_0000388901"/>
</dbReference>
<evidence type="ECO:0000313" key="1">
    <source>
        <dbReference type="EMBL" id="VDL90151.1"/>
    </source>
</evidence>
<sequence length="221" mass="24000">MLLCPPLTGIQLSPVVPHSWVLPTGHNPGNRHDRRAKLGEGLRCGDWFDDNDADISNLLVEKNGLHIAYMDLRTDATKAAFFRCRCPVQQRLREMQDASAEEIQGSVLNCSSAISDAAIDRLPQVNTNTDLDLPPSLTETIQAVQQISSGKALGSHAVPLEVYKHGGPGSWQNPQHSSKRYSAKDKFLRISKTRPSSISTNVGGTANFVITTVASRCSASP</sequence>
<protein>
    <submittedName>
        <fullName evidence="1 3">Uncharacterized protein</fullName>
    </submittedName>
</protein>
<dbReference type="EMBL" id="UYSU01032647">
    <property type="protein sequence ID" value="VDL90151.1"/>
    <property type="molecule type" value="Genomic_DNA"/>
</dbReference>
<reference evidence="1 2" key="2">
    <citation type="submission" date="2018-11" db="EMBL/GenBank/DDBJ databases">
        <authorList>
            <consortium name="Pathogen Informatics"/>
        </authorList>
    </citation>
    <scope>NUCLEOTIDE SEQUENCE [LARGE SCALE GENOMIC DNA]</scope>
    <source>
        <strain evidence="1 2">NST_G2</strain>
    </source>
</reference>
<accession>A0A183SHR8</accession>
<dbReference type="Proteomes" id="UP000275846">
    <property type="component" value="Unassembled WGS sequence"/>
</dbReference>
<name>A0A183SHR8_SCHSO</name>
<gene>
    <name evidence="1" type="ORF">SSLN_LOCUS3766</name>
</gene>
<keyword evidence="2" id="KW-1185">Reference proteome</keyword>
<reference evidence="3" key="1">
    <citation type="submission" date="2016-06" db="UniProtKB">
        <authorList>
            <consortium name="WormBaseParasite"/>
        </authorList>
    </citation>
    <scope>IDENTIFICATION</scope>
</reference>
<proteinExistence type="predicted"/>